<feature type="domain" description="C-type lectin" evidence="2">
    <location>
        <begin position="34"/>
        <end position="147"/>
    </location>
</feature>
<dbReference type="SMR" id="B4KTT4"/>
<gene>
    <name evidence="3" type="primary">Dmoj\GI16961</name>
    <name evidence="3" type="ORF">Dmoj_GI16961</name>
</gene>
<sequence>MPLIISQSFRKAVIMKLQLLALVYCLEHFQGIANAYRCFYLSTREATWHEAWQICKKHHLCFANFESTTEYNALARKMMSIDRADYWFGFKDEYGIIRAQSTSIESIMKYSPGIKKQIGVNDNCGYINTQRDISTTDCNTKKRFACLKAVKCFNLGMTPTTVNEAEVLPGIVPCKIKPQIREKLELDSKYFDEL</sequence>
<feature type="signal peptide" evidence="1">
    <location>
        <begin position="1"/>
        <end position="25"/>
    </location>
</feature>
<dbReference type="OrthoDB" id="10299744at2759"/>
<feature type="chain" id="PRO_5006456755" description="C-type lectin domain-containing protein" evidence="1">
    <location>
        <begin position="26"/>
        <end position="194"/>
    </location>
</feature>
<dbReference type="EMBL" id="CH933808">
    <property type="protein sequence ID" value="EDW10660.2"/>
    <property type="molecule type" value="Genomic_DNA"/>
</dbReference>
<dbReference type="KEGG" id="dmo:Dmoj_GI16961"/>
<dbReference type="HOGENOM" id="CLU_2087297_0_0_1"/>
<dbReference type="InterPro" id="IPR001304">
    <property type="entry name" value="C-type_lectin-like"/>
</dbReference>
<name>B4KTT4_DROMO</name>
<dbReference type="Pfam" id="PF00059">
    <property type="entry name" value="Lectin_C"/>
    <property type="match status" value="1"/>
</dbReference>
<dbReference type="FunCoup" id="B4KTT4">
    <property type="interactions" value="20"/>
</dbReference>
<protein>
    <recommendedName>
        <fullName evidence="2">C-type lectin domain-containing protein</fullName>
    </recommendedName>
</protein>
<dbReference type="AlphaFoldDB" id="B4KTT4"/>
<evidence type="ECO:0000256" key="1">
    <source>
        <dbReference type="SAM" id="SignalP"/>
    </source>
</evidence>
<evidence type="ECO:0000313" key="4">
    <source>
        <dbReference type="Proteomes" id="UP000009192"/>
    </source>
</evidence>
<evidence type="ECO:0000313" key="3">
    <source>
        <dbReference type="EMBL" id="EDW10660.2"/>
    </source>
</evidence>
<dbReference type="SMART" id="SM00034">
    <property type="entry name" value="CLECT"/>
    <property type="match status" value="1"/>
</dbReference>
<dbReference type="InterPro" id="IPR016186">
    <property type="entry name" value="C-type_lectin-like/link_sf"/>
</dbReference>
<dbReference type="Proteomes" id="UP000009192">
    <property type="component" value="Unassembled WGS sequence"/>
</dbReference>
<dbReference type="InterPro" id="IPR016187">
    <property type="entry name" value="CTDL_fold"/>
</dbReference>
<evidence type="ECO:0000259" key="2">
    <source>
        <dbReference type="PROSITE" id="PS50041"/>
    </source>
</evidence>
<dbReference type="PROSITE" id="PS50041">
    <property type="entry name" value="C_TYPE_LECTIN_2"/>
    <property type="match status" value="1"/>
</dbReference>
<organism evidence="3 4">
    <name type="scientific">Drosophila mojavensis</name>
    <name type="common">Fruit fly</name>
    <dbReference type="NCBI Taxonomy" id="7230"/>
    <lineage>
        <taxon>Eukaryota</taxon>
        <taxon>Metazoa</taxon>
        <taxon>Ecdysozoa</taxon>
        <taxon>Arthropoda</taxon>
        <taxon>Hexapoda</taxon>
        <taxon>Insecta</taxon>
        <taxon>Pterygota</taxon>
        <taxon>Neoptera</taxon>
        <taxon>Endopterygota</taxon>
        <taxon>Diptera</taxon>
        <taxon>Brachycera</taxon>
        <taxon>Muscomorpha</taxon>
        <taxon>Ephydroidea</taxon>
        <taxon>Drosophilidae</taxon>
        <taxon>Drosophila</taxon>
    </lineage>
</organism>
<proteinExistence type="predicted"/>
<reference evidence="3 4" key="1">
    <citation type="journal article" date="2007" name="Nature">
        <title>Evolution of genes and genomes on the Drosophila phylogeny.</title>
        <authorList>
            <consortium name="Drosophila 12 Genomes Consortium"/>
            <person name="Clark A.G."/>
            <person name="Eisen M.B."/>
            <person name="Smith D.R."/>
            <person name="Bergman C.M."/>
            <person name="Oliver B."/>
            <person name="Markow T.A."/>
            <person name="Kaufman T.C."/>
            <person name="Kellis M."/>
            <person name="Gelbart W."/>
            <person name="Iyer V.N."/>
            <person name="Pollard D.A."/>
            <person name="Sackton T.B."/>
            <person name="Larracuente A.M."/>
            <person name="Singh N.D."/>
            <person name="Abad J.P."/>
            <person name="Abt D.N."/>
            <person name="Adryan B."/>
            <person name="Aguade M."/>
            <person name="Akashi H."/>
            <person name="Anderson W.W."/>
            <person name="Aquadro C.F."/>
            <person name="Ardell D.H."/>
            <person name="Arguello R."/>
            <person name="Artieri C.G."/>
            <person name="Barbash D.A."/>
            <person name="Barker D."/>
            <person name="Barsanti P."/>
            <person name="Batterham P."/>
            <person name="Batzoglou S."/>
            <person name="Begun D."/>
            <person name="Bhutkar A."/>
            <person name="Blanco E."/>
            <person name="Bosak S.A."/>
            <person name="Bradley R.K."/>
            <person name="Brand A.D."/>
            <person name="Brent M.R."/>
            <person name="Brooks A.N."/>
            <person name="Brown R.H."/>
            <person name="Butlin R.K."/>
            <person name="Caggese C."/>
            <person name="Calvi B.R."/>
            <person name="Bernardo de Carvalho A."/>
            <person name="Caspi A."/>
            <person name="Castrezana S."/>
            <person name="Celniker S.E."/>
            <person name="Chang J.L."/>
            <person name="Chapple C."/>
            <person name="Chatterji S."/>
            <person name="Chinwalla A."/>
            <person name="Civetta A."/>
            <person name="Clifton S.W."/>
            <person name="Comeron J.M."/>
            <person name="Costello J.C."/>
            <person name="Coyne J.A."/>
            <person name="Daub J."/>
            <person name="David R.G."/>
            <person name="Delcher A.L."/>
            <person name="Delehaunty K."/>
            <person name="Do C.B."/>
            <person name="Ebling H."/>
            <person name="Edwards K."/>
            <person name="Eickbush T."/>
            <person name="Evans J.D."/>
            <person name="Filipski A."/>
            <person name="Findeiss S."/>
            <person name="Freyhult E."/>
            <person name="Fulton L."/>
            <person name="Fulton R."/>
            <person name="Garcia A.C."/>
            <person name="Gardiner A."/>
            <person name="Garfield D.A."/>
            <person name="Garvin B.E."/>
            <person name="Gibson G."/>
            <person name="Gilbert D."/>
            <person name="Gnerre S."/>
            <person name="Godfrey J."/>
            <person name="Good R."/>
            <person name="Gotea V."/>
            <person name="Gravely B."/>
            <person name="Greenberg A.J."/>
            <person name="Griffiths-Jones S."/>
            <person name="Gross S."/>
            <person name="Guigo R."/>
            <person name="Gustafson E.A."/>
            <person name="Haerty W."/>
            <person name="Hahn M.W."/>
            <person name="Halligan D.L."/>
            <person name="Halpern A.L."/>
            <person name="Halter G.M."/>
            <person name="Han M.V."/>
            <person name="Heger A."/>
            <person name="Hillier L."/>
            <person name="Hinrichs A.S."/>
            <person name="Holmes I."/>
            <person name="Hoskins R.A."/>
            <person name="Hubisz M.J."/>
            <person name="Hultmark D."/>
            <person name="Huntley M.A."/>
            <person name="Jaffe D.B."/>
            <person name="Jagadeeshan S."/>
            <person name="Jeck W.R."/>
            <person name="Johnson J."/>
            <person name="Jones C.D."/>
            <person name="Jordan W.C."/>
            <person name="Karpen G.H."/>
            <person name="Kataoka E."/>
            <person name="Keightley P.D."/>
            <person name="Kheradpour P."/>
            <person name="Kirkness E.F."/>
            <person name="Koerich L.B."/>
            <person name="Kristiansen K."/>
            <person name="Kudrna D."/>
            <person name="Kulathinal R.J."/>
            <person name="Kumar S."/>
            <person name="Kwok R."/>
            <person name="Lander E."/>
            <person name="Langley C.H."/>
            <person name="Lapoint R."/>
            <person name="Lazzaro B.P."/>
            <person name="Lee S.J."/>
            <person name="Levesque L."/>
            <person name="Li R."/>
            <person name="Lin C.F."/>
            <person name="Lin M.F."/>
            <person name="Lindblad-Toh K."/>
            <person name="Llopart A."/>
            <person name="Long M."/>
            <person name="Low L."/>
            <person name="Lozovsky E."/>
            <person name="Lu J."/>
            <person name="Luo M."/>
            <person name="Machado C.A."/>
            <person name="Makalowski W."/>
            <person name="Marzo M."/>
            <person name="Matsuda M."/>
            <person name="Matzkin L."/>
            <person name="McAllister B."/>
            <person name="McBride C.S."/>
            <person name="McKernan B."/>
            <person name="McKernan K."/>
            <person name="Mendez-Lago M."/>
            <person name="Minx P."/>
            <person name="Mollenhauer M.U."/>
            <person name="Montooth K."/>
            <person name="Mount S.M."/>
            <person name="Mu X."/>
            <person name="Myers E."/>
            <person name="Negre B."/>
            <person name="Newfeld S."/>
            <person name="Nielsen R."/>
            <person name="Noor M.A."/>
            <person name="O'Grady P."/>
            <person name="Pachter L."/>
            <person name="Papaceit M."/>
            <person name="Parisi M.J."/>
            <person name="Parisi M."/>
            <person name="Parts L."/>
            <person name="Pedersen J.S."/>
            <person name="Pesole G."/>
            <person name="Phillippy A.M."/>
            <person name="Ponting C.P."/>
            <person name="Pop M."/>
            <person name="Porcelli D."/>
            <person name="Powell J.R."/>
            <person name="Prohaska S."/>
            <person name="Pruitt K."/>
            <person name="Puig M."/>
            <person name="Quesneville H."/>
            <person name="Ram K.R."/>
            <person name="Rand D."/>
            <person name="Rasmussen M.D."/>
            <person name="Reed L.K."/>
            <person name="Reenan R."/>
            <person name="Reily A."/>
            <person name="Remington K.A."/>
            <person name="Rieger T.T."/>
            <person name="Ritchie M.G."/>
            <person name="Robin C."/>
            <person name="Rogers Y.H."/>
            <person name="Rohde C."/>
            <person name="Rozas J."/>
            <person name="Rubenfield M.J."/>
            <person name="Ruiz A."/>
            <person name="Russo S."/>
            <person name="Salzberg S.L."/>
            <person name="Sanchez-Gracia A."/>
            <person name="Saranga D.J."/>
            <person name="Sato H."/>
            <person name="Schaeffer S.W."/>
            <person name="Schatz M.C."/>
            <person name="Schlenke T."/>
            <person name="Schwartz R."/>
            <person name="Segarra C."/>
            <person name="Singh R.S."/>
            <person name="Sirot L."/>
            <person name="Sirota M."/>
            <person name="Sisneros N.B."/>
            <person name="Smith C.D."/>
            <person name="Smith T.F."/>
            <person name="Spieth J."/>
            <person name="Stage D.E."/>
            <person name="Stark A."/>
            <person name="Stephan W."/>
            <person name="Strausberg R.L."/>
            <person name="Strempel S."/>
            <person name="Sturgill D."/>
            <person name="Sutton G."/>
            <person name="Sutton G.G."/>
            <person name="Tao W."/>
            <person name="Teichmann S."/>
            <person name="Tobari Y.N."/>
            <person name="Tomimura Y."/>
            <person name="Tsolas J.M."/>
            <person name="Valente V.L."/>
            <person name="Venter E."/>
            <person name="Venter J.C."/>
            <person name="Vicario S."/>
            <person name="Vieira F.G."/>
            <person name="Vilella A.J."/>
            <person name="Villasante A."/>
            <person name="Walenz B."/>
            <person name="Wang J."/>
            <person name="Wasserman M."/>
            <person name="Watts T."/>
            <person name="Wilson D."/>
            <person name="Wilson R.K."/>
            <person name="Wing R.A."/>
            <person name="Wolfner M.F."/>
            <person name="Wong A."/>
            <person name="Wong G.K."/>
            <person name="Wu C.I."/>
            <person name="Wu G."/>
            <person name="Yamamoto D."/>
            <person name="Yang H.P."/>
            <person name="Yang S.P."/>
            <person name="Yorke J.A."/>
            <person name="Yoshida K."/>
            <person name="Zdobnov E."/>
            <person name="Zhang P."/>
            <person name="Zhang Y."/>
            <person name="Zimin A.V."/>
            <person name="Baldwin J."/>
            <person name="Abdouelleil A."/>
            <person name="Abdulkadir J."/>
            <person name="Abebe A."/>
            <person name="Abera B."/>
            <person name="Abreu J."/>
            <person name="Acer S.C."/>
            <person name="Aftuck L."/>
            <person name="Alexander A."/>
            <person name="An P."/>
            <person name="Anderson E."/>
            <person name="Anderson S."/>
            <person name="Arachi H."/>
            <person name="Azer M."/>
            <person name="Bachantsang P."/>
            <person name="Barry A."/>
            <person name="Bayul T."/>
            <person name="Berlin A."/>
            <person name="Bessette D."/>
            <person name="Bloom T."/>
            <person name="Blye J."/>
            <person name="Boguslavskiy L."/>
            <person name="Bonnet C."/>
            <person name="Boukhgalter B."/>
            <person name="Bourzgui I."/>
            <person name="Brown A."/>
            <person name="Cahill P."/>
            <person name="Channer S."/>
            <person name="Cheshatsang Y."/>
            <person name="Chuda L."/>
            <person name="Citroen M."/>
            <person name="Collymore A."/>
            <person name="Cooke P."/>
            <person name="Costello M."/>
            <person name="D'Aco K."/>
            <person name="Daza R."/>
            <person name="De Haan G."/>
            <person name="DeGray S."/>
            <person name="DeMaso C."/>
            <person name="Dhargay N."/>
            <person name="Dooley K."/>
            <person name="Dooley E."/>
            <person name="Doricent M."/>
            <person name="Dorje P."/>
            <person name="Dorjee K."/>
            <person name="Dupes A."/>
            <person name="Elong R."/>
            <person name="Falk J."/>
            <person name="Farina A."/>
            <person name="Faro S."/>
            <person name="Ferguson D."/>
            <person name="Fisher S."/>
            <person name="Foley C.D."/>
            <person name="Franke A."/>
            <person name="Friedrich D."/>
            <person name="Gadbois L."/>
            <person name="Gearin G."/>
            <person name="Gearin C.R."/>
            <person name="Giannoukos G."/>
            <person name="Goode T."/>
            <person name="Graham J."/>
            <person name="Grandbois E."/>
            <person name="Grewal S."/>
            <person name="Gyaltsen K."/>
            <person name="Hafez N."/>
            <person name="Hagos B."/>
            <person name="Hall J."/>
            <person name="Henson C."/>
            <person name="Hollinger A."/>
            <person name="Honan T."/>
            <person name="Huard M.D."/>
            <person name="Hughes L."/>
            <person name="Hurhula B."/>
            <person name="Husby M.E."/>
            <person name="Kamat A."/>
            <person name="Kanga B."/>
            <person name="Kashin S."/>
            <person name="Khazanovich D."/>
            <person name="Kisner P."/>
            <person name="Lance K."/>
            <person name="Lara M."/>
            <person name="Lee W."/>
            <person name="Lennon N."/>
            <person name="Letendre F."/>
            <person name="LeVine R."/>
            <person name="Lipovsky A."/>
            <person name="Liu X."/>
            <person name="Liu J."/>
            <person name="Liu S."/>
            <person name="Lokyitsang T."/>
            <person name="Lokyitsang Y."/>
            <person name="Lubonja R."/>
            <person name="Lui A."/>
            <person name="MacDonald P."/>
            <person name="Magnisalis V."/>
            <person name="Maru K."/>
            <person name="Matthews C."/>
            <person name="McCusker W."/>
            <person name="McDonough S."/>
            <person name="Mehta T."/>
            <person name="Meldrim J."/>
            <person name="Meneus L."/>
            <person name="Mihai O."/>
            <person name="Mihalev A."/>
            <person name="Mihova T."/>
            <person name="Mittelman R."/>
            <person name="Mlenga V."/>
            <person name="Montmayeur A."/>
            <person name="Mulrain L."/>
            <person name="Navidi A."/>
            <person name="Naylor J."/>
            <person name="Negash T."/>
            <person name="Nguyen T."/>
            <person name="Nguyen N."/>
            <person name="Nicol R."/>
            <person name="Norbu C."/>
            <person name="Norbu N."/>
            <person name="Novod N."/>
            <person name="O'Neill B."/>
            <person name="Osman S."/>
            <person name="Markiewicz E."/>
            <person name="Oyono O.L."/>
            <person name="Patti C."/>
            <person name="Phunkhang P."/>
            <person name="Pierre F."/>
            <person name="Priest M."/>
            <person name="Raghuraman S."/>
            <person name="Rege F."/>
            <person name="Reyes R."/>
            <person name="Rise C."/>
            <person name="Rogov P."/>
            <person name="Ross K."/>
            <person name="Ryan E."/>
            <person name="Settipalli S."/>
            <person name="Shea T."/>
            <person name="Sherpa N."/>
            <person name="Shi L."/>
            <person name="Shih D."/>
            <person name="Sparrow T."/>
            <person name="Spaulding J."/>
            <person name="Stalker J."/>
            <person name="Stange-Thomann N."/>
            <person name="Stavropoulos S."/>
            <person name="Stone C."/>
            <person name="Strader C."/>
            <person name="Tesfaye S."/>
            <person name="Thomson T."/>
            <person name="Thoulutsang Y."/>
            <person name="Thoulutsang D."/>
            <person name="Topham K."/>
            <person name="Topping I."/>
            <person name="Tsamla T."/>
            <person name="Vassiliev H."/>
            <person name="Vo A."/>
            <person name="Wangchuk T."/>
            <person name="Wangdi T."/>
            <person name="Weiand M."/>
            <person name="Wilkinson J."/>
            <person name="Wilson A."/>
            <person name="Yadav S."/>
            <person name="Young G."/>
            <person name="Yu Q."/>
            <person name="Zembek L."/>
            <person name="Zhong D."/>
            <person name="Zimmer A."/>
            <person name="Zwirko Z."/>
            <person name="Jaffe D.B."/>
            <person name="Alvarez P."/>
            <person name="Brockman W."/>
            <person name="Butler J."/>
            <person name="Chin C."/>
            <person name="Gnerre S."/>
            <person name="Grabherr M."/>
            <person name="Kleber M."/>
            <person name="Mauceli E."/>
            <person name="MacCallum I."/>
        </authorList>
    </citation>
    <scope>NUCLEOTIDE SEQUENCE [LARGE SCALE GENOMIC DNA]</scope>
    <source>
        <strain evidence="4">Tucson 15081-1352.22</strain>
    </source>
</reference>
<keyword evidence="1" id="KW-0732">Signal</keyword>
<dbReference type="InParanoid" id="B4KTT4"/>
<dbReference type="SUPFAM" id="SSF56436">
    <property type="entry name" value="C-type lectin-like"/>
    <property type="match status" value="1"/>
</dbReference>
<dbReference type="Gene3D" id="3.10.100.10">
    <property type="entry name" value="Mannose-Binding Protein A, subunit A"/>
    <property type="match status" value="1"/>
</dbReference>
<accession>B4KTT4</accession>
<keyword evidence="4" id="KW-1185">Reference proteome</keyword>
<dbReference type="CDD" id="cd00037">
    <property type="entry name" value="CLECT"/>
    <property type="match status" value="1"/>
</dbReference>